<evidence type="ECO:0000313" key="12">
    <source>
        <dbReference type="EMBL" id="KAK8376444.1"/>
    </source>
</evidence>
<reference evidence="12 13" key="1">
    <citation type="submission" date="2023-03" db="EMBL/GenBank/DDBJ databases">
        <title>High-quality genome of Scylla paramamosain provides insights in environmental adaptation.</title>
        <authorList>
            <person name="Zhang L."/>
        </authorList>
    </citation>
    <scope>NUCLEOTIDE SEQUENCE [LARGE SCALE GENOMIC DNA]</scope>
    <source>
        <strain evidence="12">LZ_2023a</strain>
        <tissue evidence="12">Muscle</tissue>
    </source>
</reference>
<dbReference type="SUPFAM" id="SSF52540">
    <property type="entry name" value="P-loop containing nucleoside triphosphate hydrolases"/>
    <property type="match status" value="1"/>
</dbReference>
<dbReference type="InterPro" id="IPR027417">
    <property type="entry name" value="P-loop_NTPase"/>
</dbReference>
<keyword evidence="13" id="KW-1185">Reference proteome</keyword>
<evidence type="ECO:0000256" key="7">
    <source>
        <dbReference type="ARBA" id="ARBA00023034"/>
    </source>
</evidence>
<keyword evidence="5" id="KW-0735">Signal-anchor</keyword>
<dbReference type="PANTHER" id="PTHR14647:SF87">
    <property type="entry name" value="PUTATIVE-RELATED"/>
    <property type="match status" value="1"/>
</dbReference>
<gene>
    <name evidence="12" type="ORF">O3P69_009832</name>
</gene>
<evidence type="ECO:0000256" key="2">
    <source>
        <dbReference type="ARBA" id="ARBA00008124"/>
    </source>
</evidence>
<keyword evidence="6 11" id="KW-1133">Transmembrane helix</keyword>
<evidence type="ECO:0000256" key="6">
    <source>
        <dbReference type="ARBA" id="ARBA00022989"/>
    </source>
</evidence>
<feature type="compositionally biased region" description="Basic residues" evidence="10">
    <location>
        <begin position="429"/>
        <end position="438"/>
    </location>
</feature>
<comment type="subcellular location">
    <subcellularLocation>
        <location evidence="1">Golgi apparatus membrane</location>
        <topology evidence="1">Single-pass type II membrane protein</topology>
    </subcellularLocation>
</comment>
<dbReference type="InterPro" id="IPR009729">
    <property type="entry name" value="Gal-3-0_sulfotransfrase"/>
</dbReference>
<evidence type="ECO:0000313" key="13">
    <source>
        <dbReference type="Proteomes" id="UP001487740"/>
    </source>
</evidence>
<evidence type="ECO:0000256" key="1">
    <source>
        <dbReference type="ARBA" id="ARBA00004323"/>
    </source>
</evidence>
<dbReference type="EMBL" id="JARAKH010000048">
    <property type="protein sequence ID" value="KAK8376444.1"/>
    <property type="molecule type" value="Genomic_DNA"/>
</dbReference>
<dbReference type="Gene3D" id="3.40.50.300">
    <property type="entry name" value="P-loop containing nucleotide triphosphate hydrolases"/>
    <property type="match status" value="1"/>
</dbReference>
<keyword evidence="8 11" id="KW-0472">Membrane</keyword>
<evidence type="ECO:0000256" key="8">
    <source>
        <dbReference type="ARBA" id="ARBA00023136"/>
    </source>
</evidence>
<dbReference type="GO" id="GO:0001733">
    <property type="term" value="F:galactosylceramide sulfotransferase activity"/>
    <property type="evidence" value="ECO:0007669"/>
    <property type="project" value="InterPro"/>
</dbReference>
<dbReference type="PANTHER" id="PTHR14647">
    <property type="entry name" value="GALACTOSE-3-O-SULFOTRANSFERASE"/>
    <property type="match status" value="1"/>
</dbReference>
<keyword evidence="7" id="KW-0333">Golgi apparatus</keyword>
<keyword evidence="9" id="KW-0325">Glycoprotein</keyword>
<dbReference type="GO" id="GO:0000139">
    <property type="term" value="C:Golgi membrane"/>
    <property type="evidence" value="ECO:0007669"/>
    <property type="project" value="UniProtKB-SubCell"/>
</dbReference>
<keyword evidence="3" id="KW-0808">Transferase</keyword>
<evidence type="ECO:0000256" key="9">
    <source>
        <dbReference type="ARBA" id="ARBA00023180"/>
    </source>
</evidence>
<dbReference type="Proteomes" id="UP001487740">
    <property type="component" value="Unassembled WGS sequence"/>
</dbReference>
<dbReference type="Pfam" id="PF06990">
    <property type="entry name" value="Gal-3-0_sulfotr"/>
    <property type="match status" value="1"/>
</dbReference>
<evidence type="ECO:0000256" key="10">
    <source>
        <dbReference type="SAM" id="MobiDB-lite"/>
    </source>
</evidence>
<organism evidence="12 13">
    <name type="scientific">Scylla paramamosain</name>
    <name type="common">Mud crab</name>
    <dbReference type="NCBI Taxonomy" id="85552"/>
    <lineage>
        <taxon>Eukaryota</taxon>
        <taxon>Metazoa</taxon>
        <taxon>Ecdysozoa</taxon>
        <taxon>Arthropoda</taxon>
        <taxon>Crustacea</taxon>
        <taxon>Multicrustacea</taxon>
        <taxon>Malacostraca</taxon>
        <taxon>Eumalacostraca</taxon>
        <taxon>Eucarida</taxon>
        <taxon>Decapoda</taxon>
        <taxon>Pleocyemata</taxon>
        <taxon>Brachyura</taxon>
        <taxon>Eubrachyura</taxon>
        <taxon>Portunoidea</taxon>
        <taxon>Portunidae</taxon>
        <taxon>Portuninae</taxon>
        <taxon>Scylla</taxon>
    </lineage>
</organism>
<keyword evidence="4 11" id="KW-0812">Transmembrane</keyword>
<evidence type="ECO:0000256" key="11">
    <source>
        <dbReference type="SAM" id="Phobius"/>
    </source>
</evidence>
<dbReference type="GO" id="GO:0009247">
    <property type="term" value="P:glycolipid biosynthetic process"/>
    <property type="evidence" value="ECO:0007669"/>
    <property type="project" value="InterPro"/>
</dbReference>
<proteinExistence type="inferred from homology"/>
<evidence type="ECO:0000256" key="5">
    <source>
        <dbReference type="ARBA" id="ARBA00022968"/>
    </source>
</evidence>
<protein>
    <submittedName>
        <fullName evidence="12">Uncharacterized protein</fullName>
    </submittedName>
</protein>
<evidence type="ECO:0000256" key="4">
    <source>
        <dbReference type="ARBA" id="ARBA00022692"/>
    </source>
</evidence>
<feature type="region of interest" description="Disordered" evidence="10">
    <location>
        <begin position="429"/>
        <end position="453"/>
    </location>
</feature>
<name>A0AAW0SM08_SCYPA</name>
<evidence type="ECO:0000256" key="3">
    <source>
        <dbReference type="ARBA" id="ARBA00022679"/>
    </source>
</evidence>
<sequence>MRPKVISDSLKDVAEGEQCGAGKGWTMSLPRCPMVRLRVCRFTFRGLVFFTVAVALLYGFLLMDGARSAGKPPWLEINTCSPRNNVAFLKTHKCASSAIQNILFRYGDKHNLHFALPVTGNYFGGGRHIFEAGMVRFSPFNKVTPNIFAIHTKWNYEEVKKVMPEDTVYFTIVREPTALFQSLFDYASIGERAGGLTLDEYVRRNLIDASRTDGYVGYNQMTWDLGMPLEDMSNLTATRELVRRADAQFGLVLVAERMDESLVLLAKYLCWELRDVLVLRVNSLRDEFKSSISEESRQALQQRLAPDYLLYNHFLERFDQQVEAFGRRRMAAEVARLRELMALLVTTCNFVRKEASGLSGKQKPWSNKVDGFQAGEAGGSCGSYTLAEFHFLDALRNKQQKFIEKKFGLPPGPPIGAIPLGAQAIGKLNPKKMRKSLAPKKMGSDRKSAAGGE</sequence>
<accession>A0AAW0SM08</accession>
<feature type="transmembrane region" description="Helical" evidence="11">
    <location>
        <begin position="42"/>
        <end position="63"/>
    </location>
</feature>
<dbReference type="AlphaFoldDB" id="A0AAW0SM08"/>
<comment type="caution">
    <text evidence="12">The sequence shown here is derived from an EMBL/GenBank/DDBJ whole genome shotgun (WGS) entry which is preliminary data.</text>
</comment>
<comment type="similarity">
    <text evidence="2">Belongs to the galactose-3-O-sulfotransferase family.</text>
</comment>
<feature type="compositionally biased region" description="Basic and acidic residues" evidence="10">
    <location>
        <begin position="442"/>
        <end position="453"/>
    </location>
</feature>